<dbReference type="Pfam" id="PF20415">
    <property type="entry name" value="DUF6699"/>
    <property type="match status" value="1"/>
</dbReference>
<accession>A0A8H5GSQ1</accession>
<feature type="compositionally biased region" description="Polar residues" evidence="1">
    <location>
        <begin position="70"/>
        <end position="80"/>
    </location>
</feature>
<dbReference type="InterPro" id="IPR046522">
    <property type="entry name" value="DUF6699"/>
</dbReference>
<protein>
    <recommendedName>
        <fullName evidence="2">DUF6699 domain-containing protein</fullName>
    </recommendedName>
</protein>
<feature type="compositionally biased region" description="Polar residues" evidence="1">
    <location>
        <begin position="87"/>
        <end position="97"/>
    </location>
</feature>
<dbReference type="OrthoDB" id="3242468at2759"/>
<feature type="domain" description="DUF6699" evidence="2">
    <location>
        <begin position="233"/>
        <end position="404"/>
    </location>
</feature>
<name>A0A8H5GSQ1_9AGAR</name>
<keyword evidence="4" id="KW-1185">Reference proteome</keyword>
<dbReference type="Proteomes" id="UP000518752">
    <property type="component" value="Unassembled WGS sequence"/>
</dbReference>
<feature type="region of interest" description="Disordered" evidence="1">
    <location>
        <begin position="154"/>
        <end position="200"/>
    </location>
</feature>
<proteinExistence type="predicted"/>
<feature type="region of interest" description="Disordered" evidence="1">
    <location>
        <begin position="1"/>
        <end position="116"/>
    </location>
</feature>
<organism evidence="3 4">
    <name type="scientific">Collybiopsis confluens</name>
    <dbReference type="NCBI Taxonomy" id="2823264"/>
    <lineage>
        <taxon>Eukaryota</taxon>
        <taxon>Fungi</taxon>
        <taxon>Dikarya</taxon>
        <taxon>Basidiomycota</taxon>
        <taxon>Agaricomycotina</taxon>
        <taxon>Agaricomycetes</taxon>
        <taxon>Agaricomycetidae</taxon>
        <taxon>Agaricales</taxon>
        <taxon>Marasmiineae</taxon>
        <taxon>Omphalotaceae</taxon>
        <taxon>Collybiopsis</taxon>
    </lineage>
</organism>
<dbReference type="EMBL" id="JAACJN010000120">
    <property type="protein sequence ID" value="KAF5370533.1"/>
    <property type="molecule type" value="Genomic_DNA"/>
</dbReference>
<feature type="compositionally biased region" description="Low complexity" evidence="1">
    <location>
        <begin position="129"/>
        <end position="147"/>
    </location>
</feature>
<evidence type="ECO:0000259" key="2">
    <source>
        <dbReference type="Pfam" id="PF20415"/>
    </source>
</evidence>
<feature type="region of interest" description="Disordered" evidence="1">
    <location>
        <begin position="129"/>
        <end position="148"/>
    </location>
</feature>
<evidence type="ECO:0000256" key="1">
    <source>
        <dbReference type="SAM" id="MobiDB-lite"/>
    </source>
</evidence>
<feature type="compositionally biased region" description="Low complexity" evidence="1">
    <location>
        <begin position="174"/>
        <end position="185"/>
    </location>
</feature>
<evidence type="ECO:0000313" key="4">
    <source>
        <dbReference type="Proteomes" id="UP000518752"/>
    </source>
</evidence>
<feature type="compositionally biased region" description="Low complexity" evidence="1">
    <location>
        <begin position="1"/>
        <end position="21"/>
    </location>
</feature>
<evidence type="ECO:0000313" key="3">
    <source>
        <dbReference type="EMBL" id="KAF5370533.1"/>
    </source>
</evidence>
<reference evidence="3 4" key="1">
    <citation type="journal article" date="2020" name="ISME J.">
        <title>Uncovering the hidden diversity of litter-decomposition mechanisms in mushroom-forming fungi.</title>
        <authorList>
            <person name="Floudas D."/>
            <person name="Bentzer J."/>
            <person name="Ahren D."/>
            <person name="Johansson T."/>
            <person name="Persson P."/>
            <person name="Tunlid A."/>
        </authorList>
    </citation>
    <scope>NUCLEOTIDE SEQUENCE [LARGE SCALE GENOMIC DNA]</scope>
    <source>
        <strain evidence="3 4">CBS 406.79</strain>
    </source>
</reference>
<feature type="compositionally biased region" description="Low complexity" evidence="1">
    <location>
        <begin position="51"/>
        <end position="69"/>
    </location>
</feature>
<sequence length="422" mass="45732">MASYLRNLFSSNNASSRSSSKSRIEVPQSQPKAHVRSRSESHHPPKPPVVYTPSYTASTSTSSAQTPSPRRNSSSQTQRPSPLRYNTYDSASVSSKNRPTRPLELRSGSVNYQSGDTFVPYPIYTPDLSNNSRSNSNSSLYPASSASGHGHTYASSYTSYHGGPGGHRPPMPPRTSSSSSVPARPALKQTNTWHSGESVPRSRYHVSFVNPKRRPTLHMHPLFASSQFSRAPICYDVSRLPSPQTIVDRSTKSAIPSHTLTQPATDPPTMSRLVLRSSKFPWPIVVDAGCALLSSTQKKTVPKFYLGGGISGSGSASVSPTTSQFPHPPTPLPVSCSDVFYAIHNTLAQAATPEEWGALGKGSHAQRKISRAYDRRCRMFGGGWEAGIRRVDWLGEKTRLIGVEVDYKASGSGVGNLVFGRA</sequence>
<dbReference type="AlphaFoldDB" id="A0A8H5GSQ1"/>
<gene>
    <name evidence="3" type="ORF">D9757_010140</name>
</gene>
<comment type="caution">
    <text evidence="3">The sequence shown here is derived from an EMBL/GenBank/DDBJ whole genome shotgun (WGS) entry which is preliminary data.</text>
</comment>